<protein>
    <submittedName>
        <fullName evidence="10">Cathepsin L-like proteinase</fullName>
    </submittedName>
</protein>
<reference evidence="10" key="1">
    <citation type="submission" date="2025-08" db="UniProtKB">
        <authorList>
            <consortium name="RefSeq"/>
        </authorList>
    </citation>
    <scope>IDENTIFICATION</scope>
</reference>
<evidence type="ECO:0000259" key="9">
    <source>
        <dbReference type="SMART" id="SM00848"/>
    </source>
</evidence>
<dbReference type="SMART" id="SM00645">
    <property type="entry name" value="Pept_C1"/>
    <property type="match status" value="1"/>
</dbReference>
<keyword evidence="4" id="KW-0788">Thiol protease</keyword>
<keyword evidence="2" id="KW-0645">Protease</keyword>
<dbReference type="InterPro" id="IPR000668">
    <property type="entry name" value="Peptidase_C1A_C"/>
</dbReference>
<dbReference type="InParanoid" id="A0A6P7GFN2"/>
<dbReference type="PROSITE" id="PS00139">
    <property type="entry name" value="THIOL_PROTEASE_CYS"/>
    <property type="match status" value="1"/>
</dbReference>
<evidence type="ECO:0000259" key="8">
    <source>
        <dbReference type="SMART" id="SM00645"/>
    </source>
</evidence>
<evidence type="ECO:0000256" key="3">
    <source>
        <dbReference type="ARBA" id="ARBA00022801"/>
    </source>
</evidence>
<evidence type="ECO:0000256" key="4">
    <source>
        <dbReference type="ARBA" id="ARBA00022807"/>
    </source>
</evidence>
<gene>
    <name evidence="10" type="primary">LOC114337548</name>
</gene>
<sequence length="321" mass="36007">MKLCVVIACLIAAIFAEHDDDYEQWIDFKTKFNRYYGAEEDKFRFQIFQKRLRDFEEHNAKYEKGEEQWTKGVNQFSDWTEEQLQLLLNHKLNTQPLRSNSLGVYKADPNEQLPAAVDWREKGAVLAVRNQGTCGGCWAFSATAALEGQLAINKEQKIPLSPQNLIDCSTKDYGCIGGLMHTAFDFVKSHGISSEADYPFIGKDDNCRTNVTKTLTSISGYKGVNTEEDIISAIAKVGPVSVAVSVGQTQNDWFQYKGGIFNKTTCGTTLDHGVTAVGYTDEYIIIKNSWGPDWGEDGYIRLARGLNMCGINNVLNYYPVL</sequence>
<dbReference type="InterPro" id="IPR013201">
    <property type="entry name" value="Prot_inhib_I29"/>
</dbReference>
<dbReference type="GO" id="GO:0006508">
    <property type="term" value="P:proteolysis"/>
    <property type="evidence" value="ECO:0007669"/>
    <property type="project" value="UniProtKB-KW"/>
</dbReference>
<feature type="domain" description="Peptidase C1A papain C-terminal" evidence="8">
    <location>
        <begin position="113"/>
        <end position="320"/>
    </location>
</feature>
<dbReference type="Gene3D" id="3.90.70.10">
    <property type="entry name" value="Cysteine proteinases"/>
    <property type="match status" value="1"/>
</dbReference>
<dbReference type="GO" id="GO:0008234">
    <property type="term" value="F:cysteine-type peptidase activity"/>
    <property type="evidence" value="ECO:0007669"/>
    <property type="project" value="UniProtKB-KW"/>
</dbReference>
<dbReference type="InterPro" id="IPR013128">
    <property type="entry name" value="Peptidase_C1A"/>
</dbReference>
<dbReference type="SUPFAM" id="SSF54001">
    <property type="entry name" value="Cysteine proteinases"/>
    <property type="match status" value="1"/>
</dbReference>
<comment type="similarity">
    <text evidence="1">Belongs to the peptidase C1 family.</text>
</comment>
<feature type="domain" description="Cathepsin propeptide inhibitor" evidence="9">
    <location>
        <begin position="25"/>
        <end position="84"/>
    </location>
</feature>
<dbReference type="Pfam" id="PF00112">
    <property type="entry name" value="Peptidase_C1"/>
    <property type="match status" value="1"/>
</dbReference>
<keyword evidence="3" id="KW-0378">Hydrolase</keyword>
<dbReference type="PANTHER" id="PTHR12411">
    <property type="entry name" value="CYSTEINE PROTEASE FAMILY C1-RELATED"/>
    <property type="match status" value="1"/>
</dbReference>
<dbReference type="InterPro" id="IPR038765">
    <property type="entry name" value="Papain-like_cys_pep_sf"/>
</dbReference>
<organism evidence="10">
    <name type="scientific">Diabrotica virgifera virgifera</name>
    <name type="common">western corn rootworm</name>
    <dbReference type="NCBI Taxonomy" id="50390"/>
    <lineage>
        <taxon>Eukaryota</taxon>
        <taxon>Metazoa</taxon>
        <taxon>Ecdysozoa</taxon>
        <taxon>Arthropoda</taxon>
        <taxon>Hexapoda</taxon>
        <taxon>Insecta</taxon>
        <taxon>Pterygota</taxon>
        <taxon>Neoptera</taxon>
        <taxon>Endopterygota</taxon>
        <taxon>Coleoptera</taxon>
        <taxon>Polyphaga</taxon>
        <taxon>Cucujiformia</taxon>
        <taxon>Chrysomeloidea</taxon>
        <taxon>Chrysomelidae</taxon>
        <taxon>Galerucinae</taxon>
        <taxon>Diabroticina</taxon>
        <taxon>Diabroticites</taxon>
        <taxon>Diabrotica</taxon>
    </lineage>
</organism>
<dbReference type="AlphaFoldDB" id="A0A6P7GFN2"/>
<dbReference type="PRINTS" id="PR00705">
    <property type="entry name" value="PAPAIN"/>
</dbReference>
<dbReference type="FunFam" id="3.90.70.10:FF:000332">
    <property type="entry name" value="Cathepsin L1"/>
    <property type="match status" value="1"/>
</dbReference>
<dbReference type="InterPro" id="IPR000169">
    <property type="entry name" value="Pept_cys_AS"/>
</dbReference>
<evidence type="ECO:0000313" key="10">
    <source>
        <dbReference type="RefSeq" id="XP_028143818.1"/>
    </source>
</evidence>
<evidence type="ECO:0000256" key="2">
    <source>
        <dbReference type="ARBA" id="ARBA00022670"/>
    </source>
</evidence>
<dbReference type="RefSeq" id="XP_028143818.1">
    <property type="nucleotide sequence ID" value="XM_028288017.1"/>
</dbReference>
<feature type="signal peptide" evidence="7">
    <location>
        <begin position="1"/>
        <end position="16"/>
    </location>
</feature>
<dbReference type="SMART" id="SM00848">
    <property type="entry name" value="Inhibitor_I29"/>
    <property type="match status" value="1"/>
</dbReference>
<keyword evidence="5" id="KW-0865">Zymogen</keyword>
<feature type="chain" id="PRO_5028380093" evidence="7">
    <location>
        <begin position="17"/>
        <end position="321"/>
    </location>
</feature>
<evidence type="ECO:0000256" key="5">
    <source>
        <dbReference type="ARBA" id="ARBA00023145"/>
    </source>
</evidence>
<keyword evidence="7" id="KW-0732">Signal</keyword>
<accession>A0A6P7GFN2</accession>
<proteinExistence type="inferred from homology"/>
<keyword evidence="6" id="KW-1015">Disulfide bond</keyword>
<dbReference type="InterPro" id="IPR025661">
    <property type="entry name" value="Pept_asp_AS"/>
</dbReference>
<evidence type="ECO:0000256" key="7">
    <source>
        <dbReference type="SAM" id="SignalP"/>
    </source>
</evidence>
<dbReference type="Pfam" id="PF08246">
    <property type="entry name" value="Inhibitor_I29"/>
    <property type="match status" value="1"/>
</dbReference>
<evidence type="ECO:0000256" key="1">
    <source>
        <dbReference type="ARBA" id="ARBA00008455"/>
    </source>
</evidence>
<dbReference type="InterPro" id="IPR039417">
    <property type="entry name" value="Peptidase_C1A_papain-like"/>
</dbReference>
<name>A0A6P7GFN2_DIAVI</name>
<dbReference type="CDD" id="cd02248">
    <property type="entry name" value="Peptidase_C1A"/>
    <property type="match status" value="1"/>
</dbReference>
<evidence type="ECO:0000256" key="6">
    <source>
        <dbReference type="ARBA" id="ARBA00023157"/>
    </source>
</evidence>
<dbReference type="PROSITE" id="PS00640">
    <property type="entry name" value="THIOL_PROTEASE_ASN"/>
    <property type="match status" value="1"/>
</dbReference>